<evidence type="ECO:0000256" key="10">
    <source>
        <dbReference type="ARBA" id="ARBA00022723"/>
    </source>
</evidence>
<keyword evidence="8" id="KW-0963">Cytoplasm</keyword>
<evidence type="ECO:0000256" key="9">
    <source>
        <dbReference type="ARBA" id="ARBA00022722"/>
    </source>
</evidence>
<evidence type="ECO:0000256" key="5">
    <source>
        <dbReference type="ARBA" id="ARBA00007383"/>
    </source>
</evidence>
<sequence length="202" mass="22579">MIKEFQIKSSEIRAVSTLEAGTDEVGRGPLAGDVVAAAVILHPDRRVIGLMDSKQLNERQRLHLYTQITENAYSWAVARASVFEIDELNILQASLLAMHRAVDILDQKPDFVYVDGKYSPKWQYPSRAIVKGDSLMPCIAAASIIAKVTRDWDMKELDKTFPGYGFAQHKGYPTSMHLKALKNLGPCEIHRRSFAPVAKLLV</sequence>
<dbReference type="InterPro" id="IPR001352">
    <property type="entry name" value="RNase_HII/HIII"/>
</dbReference>
<evidence type="ECO:0000256" key="4">
    <source>
        <dbReference type="ARBA" id="ARBA00004496"/>
    </source>
</evidence>
<dbReference type="GO" id="GO:0006298">
    <property type="term" value="P:mismatch repair"/>
    <property type="evidence" value="ECO:0007669"/>
    <property type="project" value="TreeGrafter"/>
</dbReference>
<dbReference type="NCBIfam" id="NF000595">
    <property type="entry name" value="PRK00015.1-3"/>
    <property type="match status" value="1"/>
</dbReference>
<dbReference type="HAMAP" id="MF_00052_B">
    <property type="entry name" value="RNase_HII_B"/>
    <property type="match status" value="1"/>
</dbReference>
<dbReference type="GO" id="GO:0032299">
    <property type="term" value="C:ribonuclease H2 complex"/>
    <property type="evidence" value="ECO:0007669"/>
    <property type="project" value="TreeGrafter"/>
</dbReference>
<dbReference type="Gene3D" id="3.30.420.10">
    <property type="entry name" value="Ribonuclease H-like superfamily/Ribonuclease H"/>
    <property type="match status" value="1"/>
</dbReference>
<evidence type="ECO:0000313" key="15">
    <source>
        <dbReference type="EMBL" id="SUZ81834.1"/>
    </source>
</evidence>
<proteinExistence type="inferred from homology"/>
<keyword evidence="9" id="KW-0540">Nuclease</keyword>
<evidence type="ECO:0000256" key="6">
    <source>
        <dbReference type="ARBA" id="ARBA00012180"/>
    </source>
</evidence>
<dbReference type="PANTHER" id="PTHR10954:SF18">
    <property type="entry name" value="RIBONUCLEASE HII"/>
    <property type="match status" value="1"/>
</dbReference>
<comment type="similarity">
    <text evidence="5">Belongs to the RNase HII family.</text>
</comment>
<dbReference type="InterPro" id="IPR012337">
    <property type="entry name" value="RNaseH-like_sf"/>
</dbReference>
<evidence type="ECO:0000256" key="11">
    <source>
        <dbReference type="ARBA" id="ARBA00022759"/>
    </source>
</evidence>
<keyword evidence="13" id="KW-0464">Manganese</keyword>
<dbReference type="GO" id="GO:0043137">
    <property type="term" value="P:DNA replication, removal of RNA primer"/>
    <property type="evidence" value="ECO:0007669"/>
    <property type="project" value="TreeGrafter"/>
</dbReference>
<keyword evidence="11" id="KW-0255">Endonuclease</keyword>
<comment type="subcellular location">
    <subcellularLocation>
        <location evidence="4">Cytoplasm</location>
    </subcellularLocation>
</comment>
<dbReference type="InterPro" id="IPR036397">
    <property type="entry name" value="RNaseH_sf"/>
</dbReference>
<dbReference type="SUPFAM" id="SSF53098">
    <property type="entry name" value="Ribonuclease H-like"/>
    <property type="match status" value="1"/>
</dbReference>
<dbReference type="EC" id="3.1.26.4" evidence="6"/>
<evidence type="ECO:0000256" key="1">
    <source>
        <dbReference type="ARBA" id="ARBA00000077"/>
    </source>
</evidence>
<dbReference type="GO" id="GO:0005737">
    <property type="term" value="C:cytoplasm"/>
    <property type="evidence" value="ECO:0007669"/>
    <property type="project" value="UniProtKB-SubCell"/>
</dbReference>
<dbReference type="PANTHER" id="PTHR10954">
    <property type="entry name" value="RIBONUCLEASE H2 SUBUNIT A"/>
    <property type="match status" value="1"/>
</dbReference>
<name>A0A381QS95_9ZZZZ</name>
<organism evidence="15">
    <name type="scientific">marine metagenome</name>
    <dbReference type="NCBI Taxonomy" id="408172"/>
    <lineage>
        <taxon>unclassified sequences</taxon>
        <taxon>metagenomes</taxon>
        <taxon>ecological metagenomes</taxon>
    </lineage>
</organism>
<dbReference type="AlphaFoldDB" id="A0A381QS95"/>
<feature type="domain" description="RNase H type-2" evidence="14">
    <location>
        <begin position="17"/>
        <end position="202"/>
    </location>
</feature>
<comment type="cofactor">
    <cofactor evidence="2">
        <name>Mn(2+)</name>
        <dbReference type="ChEBI" id="CHEBI:29035"/>
    </cofactor>
</comment>
<dbReference type="GO" id="GO:0004523">
    <property type="term" value="F:RNA-DNA hybrid ribonuclease activity"/>
    <property type="evidence" value="ECO:0007669"/>
    <property type="project" value="UniProtKB-EC"/>
</dbReference>
<evidence type="ECO:0000256" key="7">
    <source>
        <dbReference type="ARBA" id="ARBA00019179"/>
    </source>
</evidence>
<reference evidence="15" key="1">
    <citation type="submission" date="2018-05" db="EMBL/GenBank/DDBJ databases">
        <authorList>
            <person name="Lanie J.A."/>
            <person name="Ng W.-L."/>
            <person name="Kazmierczak K.M."/>
            <person name="Andrzejewski T.M."/>
            <person name="Davidsen T.M."/>
            <person name="Wayne K.J."/>
            <person name="Tettelin H."/>
            <person name="Glass J.I."/>
            <person name="Rusch D."/>
            <person name="Podicherti R."/>
            <person name="Tsui H.-C.T."/>
            <person name="Winkler M.E."/>
        </authorList>
    </citation>
    <scope>NUCLEOTIDE SEQUENCE</scope>
</reference>
<comment type="cofactor">
    <cofactor evidence="3">
        <name>Mg(2+)</name>
        <dbReference type="ChEBI" id="CHEBI:18420"/>
    </cofactor>
</comment>
<evidence type="ECO:0000259" key="14">
    <source>
        <dbReference type="PROSITE" id="PS51975"/>
    </source>
</evidence>
<evidence type="ECO:0000256" key="2">
    <source>
        <dbReference type="ARBA" id="ARBA00001936"/>
    </source>
</evidence>
<comment type="catalytic activity">
    <reaction evidence="1">
        <text>Endonucleolytic cleavage to 5'-phosphomonoester.</text>
        <dbReference type="EC" id="3.1.26.4"/>
    </reaction>
</comment>
<dbReference type="Pfam" id="PF01351">
    <property type="entry name" value="RNase_HII"/>
    <property type="match status" value="1"/>
</dbReference>
<gene>
    <name evidence="15" type="ORF">METZ01_LOCUS34688</name>
</gene>
<evidence type="ECO:0000256" key="3">
    <source>
        <dbReference type="ARBA" id="ARBA00001946"/>
    </source>
</evidence>
<dbReference type="GO" id="GO:0046872">
    <property type="term" value="F:metal ion binding"/>
    <property type="evidence" value="ECO:0007669"/>
    <property type="project" value="UniProtKB-KW"/>
</dbReference>
<evidence type="ECO:0000256" key="8">
    <source>
        <dbReference type="ARBA" id="ARBA00022490"/>
    </source>
</evidence>
<protein>
    <recommendedName>
        <fullName evidence="7">Ribonuclease HII</fullName>
        <ecNumber evidence="6">3.1.26.4</ecNumber>
    </recommendedName>
</protein>
<dbReference type="CDD" id="cd07182">
    <property type="entry name" value="RNase_HII_bacteria_HII_like"/>
    <property type="match status" value="1"/>
</dbReference>
<accession>A0A381QS95</accession>
<dbReference type="PROSITE" id="PS51975">
    <property type="entry name" value="RNASE_H_2"/>
    <property type="match status" value="1"/>
</dbReference>
<keyword evidence="12" id="KW-0378">Hydrolase</keyword>
<dbReference type="FunFam" id="3.30.420.10:FF:000006">
    <property type="entry name" value="Ribonuclease HII"/>
    <property type="match status" value="1"/>
</dbReference>
<evidence type="ECO:0000256" key="12">
    <source>
        <dbReference type="ARBA" id="ARBA00022801"/>
    </source>
</evidence>
<dbReference type="GO" id="GO:0003723">
    <property type="term" value="F:RNA binding"/>
    <property type="evidence" value="ECO:0007669"/>
    <property type="project" value="InterPro"/>
</dbReference>
<dbReference type="InterPro" id="IPR022898">
    <property type="entry name" value="RNase_HII"/>
</dbReference>
<evidence type="ECO:0000256" key="13">
    <source>
        <dbReference type="ARBA" id="ARBA00023211"/>
    </source>
</evidence>
<dbReference type="NCBIfam" id="NF000596">
    <property type="entry name" value="PRK00015.1-4"/>
    <property type="match status" value="1"/>
</dbReference>
<dbReference type="EMBL" id="UINC01001483">
    <property type="protein sequence ID" value="SUZ81834.1"/>
    <property type="molecule type" value="Genomic_DNA"/>
</dbReference>
<dbReference type="InterPro" id="IPR024567">
    <property type="entry name" value="RNase_HII/HIII_dom"/>
</dbReference>
<keyword evidence="10" id="KW-0479">Metal-binding</keyword>